<dbReference type="Proteomes" id="UP000003963">
    <property type="component" value="Unassembled WGS sequence"/>
</dbReference>
<feature type="non-terminal residue" evidence="1">
    <location>
        <position position="1"/>
    </location>
</feature>
<dbReference type="PANTHER" id="PTHR43734">
    <property type="entry name" value="PHYTOENE DESATURASE"/>
    <property type="match status" value="1"/>
</dbReference>
<sequence>RTVAGPTDHVVVVGAGLSGLAATLHLLGAGRRVTVVERATRPGGRAGRLDRGGYRFDTGPTVLTMPDLLAEPLAAVGEELSDRLDLVALHPAYRAAFADGSSLDVHTGADAMEERGTGLRRAA</sequence>
<dbReference type="HOGENOM" id="CLU_164411_0_0_11"/>
<evidence type="ECO:0000313" key="1">
    <source>
        <dbReference type="EMBL" id="EFL21296.1"/>
    </source>
</evidence>
<dbReference type="Gene3D" id="3.50.50.60">
    <property type="entry name" value="FAD/NAD(P)-binding domain"/>
    <property type="match status" value="1"/>
</dbReference>
<dbReference type="SUPFAM" id="SSF51905">
    <property type="entry name" value="FAD/NAD(P)-binding domain"/>
    <property type="match status" value="1"/>
</dbReference>
<dbReference type="AlphaFoldDB" id="D9WHP4"/>
<evidence type="ECO:0000313" key="2">
    <source>
        <dbReference type="Proteomes" id="UP000003963"/>
    </source>
</evidence>
<dbReference type="STRING" id="457427.SSOG_01008"/>
<accession>D9WHP4</accession>
<dbReference type="EMBL" id="GG657754">
    <property type="protein sequence ID" value="EFL21296.1"/>
    <property type="molecule type" value="Genomic_DNA"/>
</dbReference>
<keyword evidence="2" id="KW-1185">Reference proteome</keyword>
<proteinExistence type="predicted"/>
<name>D9WHP4_9ACTN</name>
<reference evidence="1 2" key="1">
    <citation type="submission" date="2009-02" db="EMBL/GenBank/DDBJ databases">
        <title>Annotation of Streptomyces hygroscopicus strain ATCC 53653.</title>
        <authorList>
            <consortium name="The Broad Institute Genome Sequencing Platform"/>
            <consortium name="Broad Institute Microbial Sequencing Center"/>
            <person name="Fischbach M."/>
            <person name="Godfrey P."/>
            <person name="Ward D."/>
            <person name="Young S."/>
            <person name="Zeng Q."/>
            <person name="Koehrsen M."/>
            <person name="Alvarado L."/>
            <person name="Berlin A.M."/>
            <person name="Bochicchio J."/>
            <person name="Borenstein D."/>
            <person name="Chapman S.B."/>
            <person name="Chen Z."/>
            <person name="Engels R."/>
            <person name="Freedman E."/>
            <person name="Gellesch M."/>
            <person name="Goldberg J."/>
            <person name="Griggs A."/>
            <person name="Gujja S."/>
            <person name="Heilman E.R."/>
            <person name="Heiman D.I."/>
            <person name="Hepburn T.A."/>
            <person name="Howarth C."/>
            <person name="Jen D."/>
            <person name="Larson L."/>
            <person name="Lewis B."/>
            <person name="Mehta T."/>
            <person name="Park D."/>
            <person name="Pearson M."/>
            <person name="Richards J."/>
            <person name="Roberts A."/>
            <person name="Saif S."/>
            <person name="Shea T.D."/>
            <person name="Shenoy N."/>
            <person name="Sisk P."/>
            <person name="Stolte C."/>
            <person name="Sykes S.N."/>
            <person name="Thomson T."/>
            <person name="Walk T."/>
            <person name="White J."/>
            <person name="Yandava C."/>
            <person name="Straight P."/>
            <person name="Clardy J."/>
            <person name="Hung D."/>
            <person name="Kolter R."/>
            <person name="Mekalanos J."/>
            <person name="Walker S."/>
            <person name="Walsh C.T."/>
            <person name="Wieland-Brown L.C."/>
            <person name="Haas B."/>
            <person name="Nusbaum C."/>
            <person name="Birren B."/>
        </authorList>
    </citation>
    <scope>NUCLEOTIDE SEQUENCE [LARGE SCALE GENOMIC DNA]</scope>
    <source>
        <strain evidence="1 2">ATCC 53653</strain>
    </source>
</reference>
<organism evidence="1 2">
    <name type="scientific">Streptomyces himastatinicus ATCC 53653</name>
    <dbReference type="NCBI Taxonomy" id="457427"/>
    <lineage>
        <taxon>Bacteria</taxon>
        <taxon>Bacillati</taxon>
        <taxon>Actinomycetota</taxon>
        <taxon>Actinomycetes</taxon>
        <taxon>Kitasatosporales</taxon>
        <taxon>Streptomycetaceae</taxon>
        <taxon>Streptomyces</taxon>
        <taxon>Streptomyces violaceusniger group</taxon>
    </lineage>
</organism>
<protein>
    <submittedName>
        <fullName evidence="1">Phytoene dehydrogenase (Phytoene desaturase)</fullName>
    </submittedName>
</protein>
<gene>
    <name evidence="1" type="ORF">SSOG_01008</name>
</gene>
<dbReference type="PANTHER" id="PTHR43734:SF1">
    <property type="entry name" value="PHYTOENE DESATURASE"/>
    <property type="match status" value="1"/>
</dbReference>
<feature type="non-terminal residue" evidence="1">
    <location>
        <position position="123"/>
    </location>
</feature>
<dbReference type="InterPro" id="IPR036188">
    <property type="entry name" value="FAD/NAD-bd_sf"/>
</dbReference>
<dbReference type="Pfam" id="PF13450">
    <property type="entry name" value="NAD_binding_8"/>
    <property type="match status" value="1"/>
</dbReference>